<feature type="transmembrane region" description="Helical" evidence="1">
    <location>
        <begin position="44"/>
        <end position="65"/>
    </location>
</feature>
<accession>A0A163EPK6</accession>
<evidence type="ECO:0008006" key="4">
    <source>
        <dbReference type="Google" id="ProtNLM"/>
    </source>
</evidence>
<evidence type="ECO:0000313" key="2">
    <source>
        <dbReference type="EMBL" id="KZE36876.1"/>
    </source>
</evidence>
<name>A0A163EPK6_9BACL</name>
<feature type="transmembrane region" description="Helical" evidence="1">
    <location>
        <begin position="12"/>
        <end position="32"/>
    </location>
</feature>
<dbReference type="AlphaFoldDB" id="A0A163EPK6"/>
<keyword evidence="1" id="KW-0472">Membrane</keyword>
<organism evidence="2 3">
    <name type="scientific">Bhargavaea cecembensis</name>
    <dbReference type="NCBI Taxonomy" id="394098"/>
    <lineage>
        <taxon>Bacteria</taxon>
        <taxon>Bacillati</taxon>
        <taxon>Bacillota</taxon>
        <taxon>Bacilli</taxon>
        <taxon>Bacillales</taxon>
        <taxon>Caryophanaceae</taxon>
        <taxon>Bhargavaea</taxon>
    </lineage>
</organism>
<dbReference type="Proteomes" id="UP000076490">
    <property type="component" value="Unassembled WGS sequence"/>
</dbReference>
<dbReference type="RefSeq" id="WP_063183173.1">
    <property type="nucleotide sequence ID" value="NZ_LQNT01000012.1"/>
</dbReference>
<keyword evidence="1" id="KW-1133">Transmembrane helix</keyword>
<proteinExistence type="predicted"/>
<evidence type="ECO:0000256" key="1">
    <source>
        <dbReference type="SAM" id="Phobius"/>
    </source>
</evidence>
<sequence>MKATFKTPKTYKGWIGLFAILTIVLLGSWPVIPLLNHETIVFGMPILMTWSVILIFLTTGILMLLNKMGVND</sequence>
<keyword evidence="1" id="KW-0812">Transmembrane</keyword>
<dbReference type="EMBL" id="LQNT01000012">
    <property type="protein sequence ID" value="KZE36876.1"/>
    <property type="molecule type" value="Genomic_DNA"/>
</dbReference>
<gene>
    <name evidence="2" type="ORF">AV656_13930</name>
</gene>
<comment type="caution">
    <text evidence="2">The sequence shown here is derived from an EMBL/GenBank/DDBJ whole genome shotgun (WGS) entry which is preliminary data.</text>
</comment>
<evidence type="ECO:0000313" key="3">
    <source>
        <dbReference type="Proteomes" id="UP000076490"/>
    </source>
</evidence>
<reference evidence="2 3" key="1">
    <citation type="submission" date="2016-01" db="EMBL/GenBank/DDBJ databases">
        <title>Whole genome sequencing of Bhargavaea cecembensis T14.</title>
        <authorList>
            <person name="Hong K.W."/>
        </authorList>
    </citation>
    <scope>NUCLEOTIDE SEQUENCE [LARGE SCALE GENOMIC DNA]</scope>
    <source>
        <strain evidence="2 3">T14</strain>
    </source>
</reference>
<dbReference type="OrthoDB" id="2706710at2"/>
<protein>
    <recommendedName>
        <fullName evidence="4">Permease</fullName>
    </recommendedName>
</protein>